<dbReference type="SUPFAM" id="SSF75005">
    <property type="entry name" value="Arabinanase/levansucrase/invertase"/>
    <property type="match status" value="1"/>
</dbReference>
<protein>
    <recommendedName>
        <fullName evidence="3">Glucosamine inositolphosphorylceramide transferase 1 N-terminal domain-containing protein</fullName>
    </recommendedName>
</protein>
<gene>
    <name evidence="4" type="ORF">AA106556_0763</name>
</gene>
<keyword evidence="2" id="KW-0119">Carbohydrate metabolism</keyword>
<dbReference type="PANTHER" id="PTHR43772:SF2">
    <property type="entry name" value="PUTATIVE (AFU_ORTHOLOGUE AFUA_2G04480)-RELATED"/>
    <property type="match status" value="1"/>
</dbReference>
<keyword evidence="5" id="KW-1185">Reference proteome</keyword>
<comment type="caution">
    <text evidence="4">The sequence shown here is derived from an EMBL/GenBank/DDBJ whole genome shotgun (WGS) entry which is preliminary data.</text>
</comment>
<dbReference type="Pfam" id="PF24793">
    <property type="entry name" value="GINT1_N"/>
    <property type="match status" value="1"/>
</dbReference>
<feature type="domain" description="Glucosamine inositolphosphorylceramide transferase 1 N-terminal" evidence="3">
    <location>
        <begin position="42"/>
        <end position="243"/>
    </location>
</feature>
<name>A0ABQ0QHY5_9PROT</name>
<dbReference type="PANTHER" id="PTHR43772">
    <property type="entry name" value="ENDO-1,4-BETA-XYLANASE"/>
    <property type="match status" value="1"/>
</dbReference>
<sequence>MPFFRTDHWRSAILHAPLDVLLTREHWDDVPVTLLPSDGDHRFLADPFGFWRDDTLYVFVEAFDYRDAKGVIDVLVYDQSFTLQERFRALEAPWHLSYPYVFEHDGVMYMLPEASGSGRLTLYRATQFPLGWEVVPEFDFPQAAVDATPLFHEGRWWLFWNPPGTKEERQSVLALSTAEHLYGPWQDLGVIHQDRAGARPGGTPVVVADGVILPVQDCRGTYGRGIRLLEIEGLGCESVRVVPQKHVAIPRALKARYPDGMHTLSAVGEVTLLDVKHVGLGPKRDLMNLRRKLFGR</sequence>
<proteinExistence type="predicted"/>
<dbReference type="Proteomes" id="UP001062443">
    <property type="component" value="Unassembled WGS sequence"/>
</dbReference>
<organism evidence="4 5">
    <name type="scientific">Neokomagataea tanensis NBRC 106556</name>
    <dbReference type="NCBI Taxonomy" id="1223519"/>
    <lineage>
        <taxon>Bacteria</taxon>
        <taxon>Pseudomonadati</taxon>
        <taxon>Pseudomonadota</taxon>
        <taxon>Alphaproteobacteria</taxon>
        <taxon>Acetobacterales</taxon>
        <taxon>Acetobacteraceae</taxon>
        <taxon>Neokomagataea</taxon>
    </lineage>
</organism>
<accession>A0ABQ0QHY5</accession>
<keyword evidence="1" id="KW-0624">Polysaccharide degradation</keyword>
<dbReference type="InterPro" id="IPR056442">
    <property type="entry name" value="GINT1_N"/>
</dbReference>
<reference evidence="4" key="1">
    <citation type="submission" date="2013-04" db="EMBL/GenBank/DDBJ databases">
        <title>The genome sequencing project of 58 acetic acid bacteria.</title>
        <authorList>
            <person name="Okamoto-Kainuma A."/>
            <person name="Ishikawa M."/>
            <person name="Umino S."/>
            <person name="Koizumi Y."/>
            <person name="Shiwa Y."/>
            <person name="Yoshikawa H."/>
            <person name="Matsutani M."/>
            <person name="Matsushita K."/>
        </authorList>
    </citation>
    <scope>NUCLEOTIDE SEQUENCE</scope>
    <source>
        <strain evidence="4">NBRC 106556</strain>
    </source>
</reference>
<dbReference type="RefSeq" id="WP_068170675.1">
    <property type="nucleotide sequence ID" value="NZ_BAQB01000005.1"/>
</dbReference>
<evidence type="ECO:0000259" key="3">
    <source>
        <dbReference type="Pfam" id="PF24793"/>
    </source>
</evidence>
<dbReference type="InterPro" id="IPR023296">
    <property type="entry name" value="Glyco_hydro_beta-prop_sf"/>
</dbReference>
<dbReference type="EMBL" id="BAQB01000005">
    <property type="protein sequence ID" value="GBR45406.1"/>
    <property type="molecule type" value="Genomic_DNA"/>
</dbReference>
<evidence type="ECO:0000313" key="5">
    <source>
        <dbReference type="Proteomes" id="UP001062443"/>
    </source>
</evidence>
<evidence type="ECO:0000256" key="2">
    <source>
        <dbReference type="ARBA" id="ARBA00023277"/>
    </source>
</evidence>
<evidence type="ECO:0000313" key="4">
    <source>
        <dbReference type="EMBL" id="GBR45406.1"/>
    </source>
</evidence>
<dbReference type="InterPro" id="IPR052176">
    <property type="entry name" value="Glycosyl_Hydrlase_43_Enz"/>
</dbReference>
<dbReference type="Gene3D" id="2.115.10.20">
    <property type="entry name" value="Glycosyl hydrolase domain, family 43"/>
    <property type="match status" value="1"/>
</dbReference>
<evidence type="ECO:0000256" key="1">
    <source>
        <dbReference type="ARBA" id="ARBA00022651"/>
    </source>
</evidence>
<keyword evidence="1" id="KW-0858">Xylan degradation</keyword>